<protein>
    <submittedName>
        <fullName evidence="1">Uncharacterized protein</fullName>
    </submittedName>
</protein>
<keyword evidence="2" id="KW-1185">Reference proteome</keyword>
<name>A0ACB9B7V9_ARCLA</name>
<dbReference type="EMBL" id="CM042052">
    <property type="protein sequence ID" value="KAI3718122.1"/>
    <property type="molecule type" value="Genomic_DNA"/>
</dbReference>
<reference evidence="2" key="1">
    <citation type="journal article" date="2022" name="Mol. Ecol. Resour.">
        <title>The genomes of chicory, endive, great burdock and yacon provide insights into Asteraceae palaeo-polyploidization history and plant inulin production.</title>
        <authorList>
            <person name="Fan W."/>
            <person name="Wang S."/>
            <person name="Wang H."/>
            <person name="Wang A."/>
            <person name="Jiang F."/>
            <person name="Liu H."/>
            <person name="Zhao H."/>
            <person name="Xu D."/>
            <person name="Zhang Y."/>
        </authorList>
    </citation>
    <scope>NUCLEOTIDE SEQUENCE [LARGE SCALE GENOMIC DNA]</scope>
    <source>
        <strain evidence="2">cv. Niubang</strain>
    </source>
</reference>
<comment type="caution">
    <text evidence="1">The sequence shown here is derived from an EMBL/GenBank/DDBJ whole genome shotgun (WGS) entry which is preliminary data.</text>
</comment>
<sequence length="91" mass="10014">MSIEAPNLYIFPMLCFIQVSHYATAFITIVYITPSTILLFKLSTSLLESIQCDGSLFKSQVSPTLPSTVLLLKLSTSLPEEIQASLLSTSR</sequence>
<proteinExistence type="predicted"/>
<gene>
    <name evidence="1" type="ORF">L6452_18974</name>
</gene>
<evidence type="ECO:0000313" key="2">
    <source>
        <dbReference type="Proteomes" id="UP001055879"/>
    </source>
</evidence>
<accession>A0ACB9B7V9</accession>
<reference evidence="1 2" key="2">
    <citation type="journal article" date="2022" name="Mol. Ecol. Resour.">
        <title>The genomes of chicory, endive, great burdock and yacon provide insights into Asteraceae paleo-polyploidization history and plant inulin production.</title>
        <authorList>
            <person name="Fan W."/>
            <person name="Wang S."/>
            <person name="Wang H."/>
            <person name="Wang A."/>
            <person name="Jiang F."/>
            <person name="Liu H."/>
            <person name="Zhao H."/>
            <person name="Xu D."/>
            <person name="Zhang Y."/>
        </authorList>
    </citation>
    <scope>NUCLEOTIDE SEQUENCE [LARGE SCALE GENOMIC DNA]</scope>
    <source>
        <strain evidence="2">cv. Niubang</strain>
    </source>
</reference>
<dbReference type="Proteomes" id="UP001055879">
    <property type="component" value="Linkage Group LG06"/>
</dbReference>
<evidence type="ECO:0000313" key="1">
    <source>
        <dbReference type="EMBL" id="KAI3718122.1"/>
    </source>
</evidence>
<organism evidence="1 2">
    <name type="scientific">Arctium lappa</name>
    <name type="common">Greater burdock</name>
    <name type="synonym">Lappa major</name>
    <dbReference type="NCBI Taxonomy" id="4217"/>
    <lineage>
        <taxon>Eukaryota</taxon>
        <taxon>Viridiplantae</taxon>
        <taxon>Streptophyta</taxon>
        <taxon>Embryophyta</taxon>
        <taxon>Tracheophyta</taxon>
        <taxon>Spermatophyta</taxon>
        <taxon>Magnoliopsida</taxon>
        <taxon>eudicotyledons</taxon>
        <taxon>Gunneridae</taxon>
        <taxon>Pentapetalae</taxon>
        <taxon>asterids</taxon>
        <taxon>campanulids</taxon>
        <taxon>Asterales</taxon>
        <taxon>Asteraceae</taxon>
        <taxon>Carduoideae</taxon>
        <taxon>Cardueae</taxon>
        <taxon>Arctiinae</taxon>
        <taxon>Arctium</taxon>
    </lineage>
</organism>